<evidence type="ECO:0000313" key="1">
    <source>
        <dbReference type="EMBL" id="QHT81832.1"/>
    </source>
</evidence>
<accession>A0A6C0HMF9</accession>
<sequence>MTEVDKKEMLLPSVKVMQHACRLACTEDKPILLDYWLESHTGKVIIGVRDGDEKMLVRSQEEYTSPISKLFKVGEELIVMTENSIYIVSMKIPSKKIS</sequence>
<dbReference type="AlphaFoldDB" id="A0A6C0HMF9"/>
<protein>
    <submittedName>
        <fullName evidence="1">Uncharacterized protein</fullName>
    </submittedName>
</protein>
<proteinExistence type="predicted"/>
<dbReference type="EMBL" id="MN739993">
    <property type="protein sequence ID" value="QHT81832.1"/>
    <property type="molecule type" value="Genomic_DNA"/>
</dbReference>
<organism evidence="1">
    <name type="scientific">viral metagenome</name>
    <dbReference type="NCBI Taxonomy" id="1070528"/>
    <lineage>
        <taxon>unclassified sequences</taxon>
        <taxon>metagenomes</taxon>
        <taxon>organismal metagenomes</taxon>
    </lineage>
</organism>
<reference evidence="1" key="1">
    <citation type="journal article" date="2020" name="Nature">
        <title>Giant virus diversity and host interactions through global metagenomics.</title>
        <authorList>
            <person name="Schulz F."/>
            <person name="Roux S."/>
            <person name="Paez-Espino D."/>
            <person name="Jungbluth S."/>
            <person name="Walsh D.A."/>
            <person name="Denef V.J."/>
            <person name="McMahon K.D."/>
            <person name="Konstantinidis K.T."/>
            <person name="Eloe-Fadrosh E.A."/>
            <person name="Kyrpides N.C."/>
            <person name="Woyke T."/>
        </authorList>
    </citation>
    <scope>NUCLEOTIDE SEQUENCE</scope>
    <source>
        <strain evidence="1">GVMAG-M-3300023184-160</strain>
    </source>
</reference>
<name>A0A6C0HMF9_9ZZZZ</name>